<dbReference type="InterPro" id="IPR009003">
    <property type="entry name" value="Peptidase_S1_PA"/>
</dbReference>
<dbReference type="PANTHER" id="PTHR24252:SF7">
    <property type="entry name" value="HYALIN"/>
    <property type="match status" value="1"/>
</dbReference>
<evidence type="ECO:0000313" key="7">
    <source>
        <dbReference type="EMBL" id="PFX32177.1"/>
    </source>
</evidence>
<dbReference type="Gene3D" id="2.40.10.10">
    <property type="entry name" value="Trypsin-like serine proteases"/>
    <property type="match status" value="1"/>
</dbReference>
<keyword evidence="3" id="KW-0720">Serine protease</keyword>
<keyword evidence="5" id="KW-0732">Signal</keyword>
<dbReference type="GO" id="GO:0004252">
    <property type="term" value="F:serine-type endopeptidase activity"/>
    <property type="evidence" value="ECO:0007669"/>
    <property type="project" value="InterPro"/>
</dbReference>
<dbReference type="GO" id="GO:0006508">
    <property type="term" value="P:proteolysis"/>
    <property type="evidence" value="ECO:0007669"/>
    <property type="project" value="UniProtKB-KW"/>
</dbReference>
<dbReference type="InterPro" id="IPR043504">
    <property type="entry name" value="Peptidase_S1_PA_chymotrypsin"/>
</dbReference>
<dbReference type="PROSITE" id="PS00134">
    <property type="entry name" value="TRYPSIN_HIS"/>
    <property type="match status" value="1"/>
</dbReference>
<evidence type="ECO:0000256" key="1">
    <source>
        <dbReference type="ARBA" id="ARBA00022670"/>
    </source>
</evidence>
<dbReference type="STRING" id="50429.A0A2B4SUL4"/>
<dbReference type="InterPro" id="IPR001254">
    <property type="entry name" value="Trypsin_dom"/>
</dbReference>
<dbReference type="PRINTS" id="PR00722">
    <property type="entry name" value="CHYMOTRYPSIN"/>
</dbReference>
<proteinExistence type="predicted"/>
<evidence type="ECO:0000259" key="6">
    <source>
        <dbReference type="PROSITE" id="PS50240"/>
    </source>
</evidence>
<evidence type="ECO:0000256" key="3">
    <source>
        <dbReference type="ARBA" id="ARBA00022825"/>
    </source>
</evidence>
<dbReference type="InterPro" id="IPR001314">
    <property type="entry name" value="Peptidase_S1A"/>
</dbReference>
<keyword evidence="1 7" id="KW-0645">Protease</keyword>
<dbReference type="Pfam" id="PF00089">
    <property type="entry name" value="Trypsin"/>
    <property type="match status" value="1"/>
</dbReference>
<feature type="domain" description="Peptidase S1" evidence="6">
    <location>
        <begin position="48"/>
        <end position="292"/>
    </location>
</feature>
<reference evidence="8" key="1">
    <citation type="journal article" date="2017" name="bioRxiv">
        <title>Comparative analysis of the genomes of Stylophora pistillata and Acropora digitifera provides evidence for extensive differences between species of corals.</title>
        <authorList>
            <person name="Voolstra C.R."/>
            <person name="Li Y."/>
            <person name="Liew Y.J."/>
            <person name="Baumgarten S."/>
            <person name="Zoccola D."/>
            <person name="Flot J.-F."/>
            <person name="Tambutte S."/>
            <person name="Allemand D."/>
            <person name="Aranda M."/>
        </authorList>
    </citation>
    <scope>NUCLEOTIDE SEQUENCE [LARGE SCALE GENOMIC DNA]</scope>
</reference>
<protein>
    <submittedName>
        <fullName evidence="7">Transmembrane protease serine 11D</fullName>
    </submittedName>
</protein>
<accession>A0A2B4SUL4</accession>
<dbReference type="PROSITE" id="PS50240">
    <property type="entry name" value="TRYPSIN_DOM"/>
    <property type="match status" value="1"/>
</dbReference>
<dbReference type="SUPFAM" id="SSF50494">
    <property type="entry name" value="Trypsin-like serine proteases"/>
    <property type="match status" value="1"/>
</dbReference>
<dbReference type="CDD" id="cd00190">
    <property type="entry name" value="Tryp_SPc"/>
    <property type="match status" value="1"/>
</dbReference>
<dbReference type="AlphaFoldDB" id="A0A2B4SUL4"/>
<dbReference type="OrthoDB" id="9425590at2759"/>
<keyword evidence="2" id="KW-0378">Hydrolase</keyword>
<organism evidence="7 8">
    <name type="scientific">Stylophora pistillata</name>
    <name type="common">Smooth cauliflower coral</name>
    <dbReference type="NCBI Taxonomy" id="50429"/>
    <lineage>
        <taxon>Eukaryota</taxon>
        <taxon>Metazoa</taxon>
        <taxon>Cnidaria</taxon>
        <taxon>Anthozoa</taxon>
        <taxon>Hexacorallia</taxon>
        <taxon>Scleractinia</taxon>
        <taxon>Astrocoeniina</taxon>
        <taxon>Pocilloporidae</taxon>
        <taxon>Stylophora</taxon>
    </lineage>
</organism>
<keyword evidence="7" id="KW-0812">Transmembrane</keyword>
<feature type="signal peptide" evidence="5">
    <location>
        <begin position="1"/>
        <end position="21"/>
    </location>
</feature>
<keyword evidence="8" id="KW-1185">Reference proteome</keyword>
<evidence type="ECO:0000256" key="2">
    <source>
        <dbReference type="ARBA" id="ARBA00022801"/>
    </source>
</evidence>
<feature type="chain" id="PRO_5012608981" evidence="5">
    <location>
        <begin position="22"/>
        <end position="306"/>
    </location>
</feature>
<sequence length="306" mass="34398">MLFGLCFICLSVLPLLGKSSSSSTDFAFPQDCGLRKIRNSRVGRVKRIVGGSQSFQGKWPWQAALFFHGSHYCGGAIISDTWIVTAAHCFNPRTSKNPADWTVVLGDHHHVKRDDRFEQRRNVVSIIVHENYKSMYFEGIEDIPPVNDITIMKLNRPVTFNHYVQPVCLPRPSDVFAPNEECYVAGWGHTEWNGAQPDILREAKVRIISREVCNQEKSYDGKIHGTAMCAGYPEGGRDACEYDSGGPLVCVKCGRHYVAGLVSWGYQCALPNKYGVYANMTVLTPWVKDKISRFERDSASKTPQKM</sequence>
<gene>
    <name evidence="7" type="primary">TMPRSS11D</name>
    <name evidence="7" type="ORF">AWC38_SpisGene2955</name>
</gene>
<evidence type="ECO:0000313" key="8">
    <source>
        <dbReference type="Proteomes" id="UP000225706"/>
    </source>
</evidence>
<dbReference type="EMBL" id="LSMT01000026">
    <property type="protein sequence ID" value="PFX32177.1"/>
    <property type="molecule type" value="Genomic_DNA"/>
</dbReference>
<keyword evidence="4" id="KW-1015">Disulfide bond</keyword>
<name>A0A2B4SUL4_STYPI</name>
<dbReference type="InterPro" id="IPR018114">
    <property type="entry name" value="TRYPSIN_HIS"/>
</dbReference>
<dbReference type="PANTHER" id="PTHR24252">
    <property type="entry name" value="ACROSIN-RELATED"/>
    <property type="match status" value="1"/>
</dbReference>
<comment type="caution">
    <text evidence="7">The sequence shown here is derived from an EMBL/GenBank/DDBJ whole genome shotgun (WGS) entry which is preliminary data.</text>
</comment>
<evidence type="ECO:0000256" key="5">
    <source>
        <dbReference type="SAM" id="SignalP"/>
    </source>
</evidence>
<dbReference type="SMART" id="SM00020">
    <property type="entry name" value="Tryp_SPc"/>
    <property type="match status" value="1"/>
</dbReference>
<evidence type="ECO:0000256" key="4">
    <source>
        <dbReference type="ARBA" id="ARBA00023157"/>
    </source>
</evidence>
<dbReference type="Proteomes" id="UP000225706">
    <property type="component" value="Unassembled WGS sequence"/>
</dbReference>
<dbReference type="FunFam" id="2.40.10.10:FF:000003">
    <property type="entry name" value="Transmembrane serine protease 3"/>
    <property type="match status" value="1"/>
</dbReference>
<keyword evidence="7" id="KW-0472">Membrane</keyword>